<comment type="similarity">
    <text evidence="1">Belongs to the PrpF family.</text>
</comment>
<dbReference type="EC" id="5.3.3.6" evidence="3"/>
<accession>A0AB38F9M9</accession>
<evidence type="ECO:0000313" key="4">
    <source>
        <dbReference type="Proteomes" id="UP000251211"/>
    </source>
</evidence>
<gene>
    <name evidence="3" type="primary">mii_1</name>
    <name evidence="3" type="ORF">NCTC13229_01427</name>
</gene>
<dbReference type="SUPFAM" id="SSF54506">
    <property type="entry name" value="Diaminopimelate epimerase-like"/>
    <property type="match status" value="2"/>
</dbReference>
<dbReference type="RefSeq" id="WP_112299010.1">
    <property type="nucleotide sequence ID" value="NZ_QTTP01000001.1"/>
</dbReference>
<name>A0AB38F9M9_RHOWR</name>
<proteinExistence type="inferred from homology"/>
<comment type="caution">
    <text evidence="3">The sequence shown here is derived from an EMBL/GenBank/DDBJ whole genome shotgun (WGS) entry which is preliminary data.</text>
</comment>
<dbReference type="Proteomes" id="UP000251211">
    <property type="component" value="Unassembled WGS sequence"/>
</dbReference>
<evidence type="ECO:0000256" key="2">
    <source>
        <dbReference type="ARBA" id="ARBA00023235"/>
    </source>
</evidence>
<evidence type="ECO:0000313" key="3">
    <source>
        <dbReference type="EMBL" id="SPZ37964.1"/>
    </source>
</evidence>
<dbReference type="GO" id="GO:0050100">
    <property type="term" value="F:methylitaconate delta-isomerase activity"/>
    <property type="evidence" value="ECO:0007669"/>
    <property type="project" value="UniProtKB-EC"/>
</dbReference>
<protein>
    <submittedName>
        <fullName evidence="3">3-methylitaconate isomerase</fullName>
        <ecNumber evidence="3">5.3.3.6</ecNumber>
    </submittedName>
</protein>
<dbReference type="Pfam" id="PF04303">
    <property type="entry name" value="PrpF"/>
    <property type="match status" value="1"/>
</dbReference>
<evidence type="ECO:0000256" key="1">
    <source>
        <dbReference type="ARBA" id="ARBA00007673"/>
    </source>
</evidence>
<dbReference type="AlphaFoldDB" id="A0AB38F9M9"/>
<reference evidence="3 4" key="1">
    <citation type="submission" date="2018-06" db="EMBL/GenBank/DDBJ databases">
        <authorList>
            <consortium name="Pathogen Informatics"/>
            <person name="Doyle S."/>
        </authorList>
    </citation>
    <scope>NUCLEOTIDE SEQUENCE [LARGE SCALE GENOMIC DNA]</scope>
    <source>
        <strain evidence="3 4">NCTC13229</strain>
    </source>
</reference>
<sequence length="369" mass="38547">MQTPATLMRGGTSKCWLFDHRDVPDDRVRLEDLLIELFGAEDPRQLDGVGGGTSVTSKAAVVMPSADPDVDVDFLFAQVAIGAHRVEWGSNCGNCATAVALWAVDKLGLSRGESHTEVRMRNLNTNAVIHARVATPSASSPARFDSVSVPGVRGTGTAVDLAFVDPAGSTTGSLWPTGKRRDSIVVDGIRVDISMADAGAPVALVRADSLGVSAAATEEQLQQYVPMLRHIRARAAVAMGLATSIETAPDAIPKVGLVGPAVPYRTTLGEDVDAADYDISVRMLSMNAPHPTIGLTSAVAVALAARSGDSTVGFAGAAAPANFAVTIGTLGGRVRCTVERDGGHERVLLQRAARRIAESTLYSRDRLSA</sequence>
<organism evidence="3 4">
    <name type="scientific">Rhodococcus wratislaviensis</name>
    <name type="common">Tsukamurella wratislaviensis</name>
    <dbReference type="NCBI Taxonomy" id="44752"/>
    <lineage>
        <taxon>Bacteria</taxon>
        <taxon>Bacillati</taxon>
        <taxon>Actinomycetota</taxon>
        <taxon>Actinomycetes</taxon>
        <taxon>Mycobacteriales</taxon>
        <taxon>Nocardiaceae</taxon>
        <taxon>Rhodococcus</taxon>
    </lineage>
</organism>
<dbReference type="EMBL" id="UAUI01000002">
    <property type="protein sequence ID" value="SPZ37964.1"/>
    <property type="molecule type" value="Genomic_DNA"/>
</dbReference>
<keyword evidence="2 3" id="KW-0413">Isomerase</keyword>
<dbReference type="PANTHER" id="PTHR43709">
    <property type="entry name" value="ACONITATE ISOMERASE-RELATED"/>
    <property type="match status" value="1"/>
</dbReference>
<dbReference type="PANTHER" id="PTHR43709:SF2">
    <property type="entry name" value="DUF453 DOMAIN PROTEIN (AFU_ORTHOLOGUE AFUA_6G00360)"/>
    <property type="match status" value="1"/>
</dbReference>
<dbReference type="InterPro" id="IPR007400">
    <property type="entry name" value="PrpF-like"/>
</dbReference>
<dbReference type="Gene3D" id="3.10.310.10">
    <property type="entry name" value="Diaminopimelate Epimerase, Chain A, domain 1"/>
    <property type="match status" value="2"/>
</dbReference>